<name>A0A3B0V5P6_9ZZZZ</name>
<evidence type="ECO:0008006" key="2">
    <source>
        <dbReference type="Google" id="ProtNLM"/>
    </source>
</evidence>
<organism evidence="1">
    <name type="scientific">hydrothermal vent metagenome</name>
    <dbReference type="NCBI Taxonomy" id="652676"/>
    <lineage>
        <taxon>unclassified sequences</taxon>
        <taxon>metagenomes</taxon>
        <taxon>ecological metagenomes</taxon>
    </lineage>
</organism>
<accession>A0A3B0V5P6</accession>
<sequence length="114" mass="13428">QIYKNSWVTNHAVDANCVVGIAKSGRSRWKSENENNNILTTKGYHAKHNFGHGEEHLTNTFLTLNILAFLIHTVQDMTNRLYRQLRQELGRRDTFFNDMQALTRYILFESWDEL</sequence>
<feature type="non-terminal residue" evidence="1">
    <location>
        <position position="1"/>
    </location>
</feature>
<protein>
    <recommendedName>
        <fullName evidence="2">Transposase</fullName>
    </recommendedName>
</protein>
<dbReference type="EMBL" id="UOEU01000432">
    <property type="protein sequence ID" value="VAW33237.1"/>
    <property type="molecule type" value="Genomic_DNA"/>
</dbReference>
<proteinExistence type="predicted"/>
<evidence type="ECO:0000313" key="1">
    <source>
        <dbReference type="EMBL" id="VAW33237.1"/>
    </source>
</evidence>
<dbReference type="AlphaFoldDB" id="A0A3B0V5P6"/>
<reference evidence="1" key="1">
    <citation type="submission" date="2018-06" db="EMBL/GenBank/DDBJ databases">
        <authorList>
            <person name="Zhirakovskaya E."/>
        </authorList>
    </citation>
    <scope>NUCLEOTIDE SEQUENCE</scope>
</reference>
<gene>
    <name evidence="1" type="ORF">MNBD_CHLOROFLEXI01-3637</name>
</gene>